<keyword evidence="5" id="KW-1185">Reference proteome</keyword>
<evidence type="ECO:0000259" key="3">
    <source>
        <dbReference type="Pfam" id="PF22725"/>
    </source>
</evidence>
<reference evidence="5" key="1">
    <citation type="journal article" date="2019" name="Int. J. Syst. Evol. Microbiol.">
        <title>The Global Catalogue of Microorganisms (GCM) 10K type strain sequencing project: providing services to taxonomists for standard genome sequencing and annotation.</title>
        <authorList>
            <consortium name="The Broad Institute Genomics Platform"/>
            <consortium name="The Broad Institute Genome Sequencing Center for Infectious Disease"/>
            <person name="Wu L."/>
            <person name="Ma J."/>
        </authorList>
    </citation>
    <scope>NUCLEOTIDE SEQUENCE [LARGE SCALE GENOMIC DNA]</scope>
    <source>
        <strain evidence="5">CGMCC 1.3240</strain>
    </source>
</reference>
<evidence type="ECO:0000313" key="4">
    <source>
        <dbReference type="EMBL" id="MFC5651049.1"/>
    </source>
</evidence>
<dbReference type="Pfam" id="PF01408">
    <property type="entry name" value="GFO_IDH_MocA"/>
    <property type="match status" value="1"/>
</dbReference>
<evidence type="ECO:0000313" key="5">
    <source>
        <dbReference type="Proteomes" id="UP001596047"/>
    </source>
</evidence>
<comment type="caution">
    <text evidence="4">The sequence shown here is derived from an EMBL/GenBank/DDBJ whole genome shotgun (WGS) entry which is preliminary data.</text>
</comment>
<dbReference type="Gene3D" id="3.40.50.720">
    <property type="entry name" value="NAD(P)-binding Rossmann-like Domain"/>
    <property type="match status" value="1"/>
</dbReference>
<protein>
    <submittedName>
        <fullName evidence="4">Gfo/Idh/MocA family protein</fullName>
    </submittedName>
</protein>
<evidence type="ECO:0000256" key="1">
    <source>
        <dbReference type="ARBA" id="ARBA00023002"/>
    </source>
</evidence>
<dbReference type="SUPFAM" id="SSF55347">
    <property type="entry name" value="Glyceraldehyde-3-phosphate dehydrogenase-like, C-terminal domain"/>
    <property type="match status" value="1"/>
</dbReference>
<dbReference type="Gene3D" id="3.30.360.10">
    <property type="entry name" value="Dihydrodipicolinate Reductase, domain 2"/>
    <property type="match status" value="1"/>
</dbReference>
<dbReference type="EMBL" id="JBHSOW010000068">
    <property type="protein sequence ID" value="MFC5651049.1"/>
    <property type="molecule type" value="Genomic_DNA"/>
</dbReference>
<dbReference type="InterPro" id="IPR055170">
    <property type="entry name" value="GFO_IDH_MocA-like_dom"/>
</dbReference>
<dbReference type="PANTHER" id="PTHR43818">
    <property type="entry name" value="BCDNA.GH03377"/>
    <property type="match status" value="1"/>
</dbReference>
<feature type="domain" description="Gfo/Idh/MocA-like oxidoreductase N-terminal" evidence="2">
    <location>
        <begin position="7"/>
        <end position="131"/>
    </location>
</feature>
<evidence type="ECO:0000259" key="2">
    <source>
        <dbReference type="Pfam" id="PF01408"/>
    </source>
</evidence>
<accession>A0ABW0W277</accession>
<proteinExistence type="predicted"/>
<dbReference type="InterPro" id="IPR000683">
    <property type="entry name" value="Gfo/Idh/MocA-like_OxRdtase_N"/>
</dbReference>
<gene>
    <name evidence="4" type="ORF">ACFPYJ_18440</name>
</gene>
<feature type="domain" description="GFO/IDH/MocA-like oxidoreductase" evidence="3">
    <location>
        <begin position="142"/>
        <end position="287"/>
    </location>
</feature>
<keyword evidence="1" id="KW-0560">Oxidoreductase</keyword>
<sequence>MTAKKKVRIGMVGYKFMGKAHSHAYRDLPFFFDTDVEPVLQTLVGRDQNAVRLAAEKLGWLSYETDWRRLMERDDIDVIDIGTPNVSHAEIGIAAAKAGKHVLCEKPLAMNALQAKEMWKAAEQAGVIHMICHNYRFVPAVQWAKKLIQEGVLGDIYHFRAQYLQDWIMNPEFPLVWRMRKEVTGSGTLGDLMAHSIDLARFLVGEIREVSGLLETFIKTRPVGEMSGGLEAAAIGGSAAEVDVDDAAAALARFENGAVGVFEATRFAKGNRNGNCIEINGSKGSIRWAMGQMNTLELYLENDPLGIQGFRSITCTEGVHPYAGAYWPAGHPIGYEHTFINLMHEFMRGISGNGGNPSPSFEDGYRNQVVLEAIEQSATAGAKVAITY</sequence>
<organism evidence="4 5">
    <name type="scientific">Paenibacillus solisilvae</name>
    <dbReference type="NCBI Taxonomy" id="2486751"/>
    <lineage>
        <taxon>Bacteria</taxon>
        <taxon>Bacillati</taxon>
        <taxon>Bacillota</taxon>
        <taxon>Bacilli</taxon>
        <taxon>Bacillales</taxon>
        <taxon>Paenibacillaceae</taxon>
        <taxon>Paenibacillus</taxon>
    </lineage>
</organism>
<dbReference type="RefSeq" id="WP_379189645.1">
    <property type="nucleotide sequence ID" value="NZ_JBHSOW010000068.1"/>
</dbReference>
<dbReference type="InterPro" id="IPR050463">
    <property type="entry name" value="Gfo/Idh/MocA_oxidrdct_glycsds"/>
</dbReference>
<dbReference type="InterPro" id="IPR036291">
    <property type="entry name" value="NAD(P)-bd_dom_sf"/>
</dbReference>
<dbReference type="SUPFAM" id="SSF51735">
    <property type="entry name" value="NAD(P)-binding Rossmann-fold domains"/>
    <property type="match status" value="1"/>
</dbReference>
<dbReference type="Pfam" id="PF22725">
    <property type="entry name" value="GFO_IDH_MocA_C3"/>
    <property type="match status" value="1"/>
</dbReference>
<dbReference type="PANTHER" id="PTHR43818:SF11">
    <property type="entry name" value="BCDNA.GH03377"/>
    <property type="match status" value="1"/>
</dbReference>
<name>A0ABW0W277_9BACL</name>
<dbReference type="Proteomes" id="UP001596047">
    <property type="component" value="Unassembled WGS sequence"/>
</dbReference>